<name>A0ABR5DPK1_RICPA</name>
<comment type="caution">
    <text evidence="1">The sequence shown here is derived from an EMBL/GenBank/DDBJ whole genome shotgun (WGS) entry which is preliminary data.</text>
</comment>
<evidence type="ECO:0000313" key="1">
    <source>
        <dbReference type="EMBL" id="KJW00662.1"/>
    </source>
</evidence>
<dbReference type="EMBL" id="LAOO01000001">
    <property type="protein sequence ID" value="KJW00662.1"/>
    <property type="molecule type" value="Genomic_DNA"/>
</dbReference>
<reference evidence="1 2" key="1">
    <citation type="submission" date="2015-02" db="EMBL/GenBank/DDBJ databases">
        <title>Genome Sequencing of Rickettsiales.</title>
        <authorList>
            <person name="Daugherty S.C."/>
            <person name="Su Q."/>
            <person name="Abolude K."/>
            <person name="Beier-Sexton M."/>
            <person name="Carlyon J.A."/>
            <person name="Carter R."/>
            <person name="Day N.P."/>
            <person name="Dumler S.J."/>
            <person name="Dyachenko V."/>
            <person name="Godinez A."/>
            <person name="Kurtti T.J."/>
            <person name="Lichay M."/>
            <person name="Mullins K.E."/>
            <person name="Ott S."/>
            <person name="Pappas-Brown V."/>
            <person name="Paris D.H."/>
            <person name="Patel P."/>
            <person name="Richards A.L."/>
            <person name="Sadzewicz L."/>
            <person name="Sears K."/>
            <person name="Seidman D."/>
            <person name="Sengamalay N."/>
            <person name="Stenos J."/>
            <person name="Tallon L.J."/>
            <person name="Vincent G."/>
            <person name="Fraser C.M."/>
            <person name="Munderloh U."/>
            <person name="Dunning-Hotopp J.C."/>
        </authorList>
    </citation>
    <scope>NUCLEOTIDE SEQUENCE [LARGE SCALE GENOMIC DNA]</scope>
    <source>
        <strain evidence="1 2">Tate's Hell</strain>
    </source>
</reference>
<gene>
    <name evidence="1" type="ORF">RPATATE_0056</name>
</gene>
<protein>
    <submittedName>
        <fullName evidence="1">Uncharacterized protein</fullName>
    </submittedName>
</protein>
<accession>A0ABR5DPK1</accession>
<sequence>MKNGRRRLTSKGARNSQGDEALLRGYCFFVIARKITK</sequence>
<evidence type="ECO:0000313" key="2">
    <source>
        <dbReference type="Proteomes" id="UP000035491"/>
    </source>
</evidence>
<dbReference type="Proteomes" id="UP000035491">
    <property type="component" value="Unassembled WGS sequence"/>
</dbReference>
<keyword evidence="2" id="KW-1185">Reference proteome</keyword>
<organism evidence="1 2">
    <name type="scientific">Rickettsia parkeri str. Tate's Hell</name>
    <dbReference type="NCBI Taxonomy" id="1359189"/>
    <lineage>
        <taxon>Bacteria</taxon>
        <taxon>Pseudomonadati</taxon>
        <taxon>Pseudomonadota</taxon>
        <taxon>Alphaproteobacteria</taxon>
        <taxon>Rickettsiales</taxon>
        <taxon>Rickettsiaceae</taxon>
        <taxon>Rickettsieae</taxon>
        <taxon>Rickettsia</taxon>
        <taxon>spotted fever group</taxon>
    </lineage>
</organism>
<proteinExistence type="predicted"/>